<sequence length="393" mass="43343">MDTKKVPEQVVPHAAVLDLEAQGTQVLDATQKLSPPAPTPPIKLSTDETPFVPGLGSPTGPHNLRDGNRYDPQWNGPQLKEAGVELGILDGLHHANMNYLRSRLLTLYICLKSRKGVYQEAQAEKGYHDWRRLSQEERSSQNKSIYPEARDLLMAQTIVLLECATIHDLDQEKATLASTRKKLHGIVQKRKEDRRPTGRETQESLVSRTFIESVKAREQFISRASAAVFGGLAAIVPMLIMSLHPTRLTQLLTASVFVVSIVLILAWLMDEAERKDIIAATAAYGAVLVVFVVRLLSRPSRGFGAGKVCSNLIFKTTFLSGKSSYNGDSLSLDRTVVDQQDGVDSGRRIVEPTNNTYTRSEASLTPSPFSLNKRGVTCGRLGDHIRMTAVCSR</sequence>
<reference evidence="3 4" key="1">
    <citation type="submission" date="2016-04" db="EMBL/GenBank/DDBJ databases">
        <title>A degradative enzymes factory behind the ericoid mycorrhizal symbiosis.</title>
        <authorList>
            <consortium name="DOE Joint Genome Institute"/>
            <person name="Martino E."/>
            <person name="Morin E."/>
            <person name="Grelet G."/>
            <person name="Kuo A."/>
            <person name="Kohler A."/>
            <person name="Daghino S."/>
            <person name="Barry K."/>
            <person name="Choi C."/>
            <person name="Cichocki N."/>
            <person name="Clum A."/>
            <person name="Copeland A."/>
            <person name="Hainaut M."/>
            <person name="Haridas S."/>
            <person name="Labutti K."/>
            <person name="Lindquist E."/>
            <person name="Lipzen A."/>
            <person name="Khouja H.-R."/>
            <person name="Murat C."/>
            <person name="Ohm R."/>
            <person name="Olson A."/>
            <person name="Spatafora J."/>
            <person name="Veneault-Fourrey C."/>
            <person name="Henrissat B."/>
            <person name="Grigoriev I."/>
            <person name="Martin F."/>
            <person name="Perotto S."/>
        </authorList>
    </citation>
    <scope>NUCLEOTIDE SEQUENCE [LARGE SCALE GENOMIC DNA]</scope>
    <source>
        <strain evidence="3 4">F</strain>
    </source>
</reference>
<keyword evidence="1" id="KW-1133">Transmembrane helix</keyword>
<feature type="transmembrane region" description="Helical" evidence="1">
    <location>
        <begin position="275"/>
        <end position="297"/>
    </location>
</feature>
<dbReference type="InterPro" id="IPR046529">
    <property type="entry name" value="DUF6594"/>
</dbReference>
<keyword evidence="1" id="KW-0812">Transmembrane</keyword>
<evidence type="ECO:0000313" key="3">
    <source>
        <dbReference type="EMBL" id="PMD29928.1"/>
    </source>
</evidence>
<feature type="transmembrane region" description="Helical" evidence="1">
    <location>
        <begin position="251"/>
        <end position="269"/>
    </location>
</feature>
<name>A0A2J6QUJ0_HYAVF</name>
<dbReference type="Pfam" id="PF20237">
    <property type="entry name" value="DUF6594"/>
    <property type="match status" value="1"/>
</dbReference>
<dbReference type="AlphaFoldDB" id="A0A2J6QUJ0"/>
<dbReference type="OrthoDB" id="3538610at2759"/>
<feature type="transmembrane region" description="Helical" evidence="1">
    <location>
        <begin position="220"/>
        <end position="239"/>
    </location>
</feature>
<gene>
    <name evidence="3" type="ORF">L207DRAFT_615112</name>
</gene>
<dbReference type="Proteomes" id="UP000235786">
    <property type="component" value="Unassembled WGS sequence"/>
</dbReference>
<proteinExistence type="predicted"/>
<keyword evidence="1" id="KW-0472">Membrane</keyword>
<evidence type="ECO:0000313" key="4">
    <source>
        <dbReference type="Proteomes" id="UP000235786"/>
    </source>
</evidence>
<feature type="domain" description="DUF6594" evidence="2">
    <location>
        <begin position="126"/>
        <end position="289"/>
    </location>
</feature>
<keyword evidence="4" id="KW-1185">Reference proteome</keyword>
<evidence type="ECO:0000256" key="1">
    <source>
        <dbReference type="SAM" id="Phobius"/>
    </source>
</evidence>
<accession>A0A2J6QUJ0</accession>
<protein>
    <recommendedName>
        <fullName evidence="2">DUF6594 domain-containing protein</fullName>
    </recommendedName>
</protein>
<evidence type="ECO:0000259" key="2">
    <source>
        <dbReference type="Pfam" id="PF20237"/>
    </source>
</evidence>
<dbReference type="EMBL" id="KZ613970">
    <property type="protein sequence ID" value="PMD29928.1"/>
    <property type="molecule type" value="Genomic_DNA"/>
</dbReference>
<organism evidence="3 4">
    <name type="scientific">Hyaloscypha variabilis (strain UAMH 11265 / GT02V1 / F)</name>
    <name type="common">Meliniomyces variabilis</name>
    <dbReference type="NCBI Taxonomy" id="1149755"/>
    <lineage>
        <taxon>Eukaryota</taxon>
        <taxon>Fungi</taxon>
        <taxon>Dikarya</taxon>
        <taxon>Ascomycota</taxon>
        <taxon>Pezizomycotina</taxon>
        <taxon>Leotiomycetes</taxon>
        <taxon>Helotiales</taxon>
        <taxon>Hyaloscyphaceae</taxon>
        <taxon>Hyaloscypha</taxon>
        <taxon>Hyaloscypha variabilis</taxon>
    </lineage>
</organism>